<proteinExistence type="predicted"/>
<accession>A0AAD6V9B3</accession>
<protein>
    <submittedName>
        <fullName evidence="2">Uncharacterized protein</fullName>
    </submittedName>
</protein>
<keyword evidence="3" id="KW-1185">Reference proteome</keyword>
<sequence length="294" mass="31915">MLHAPCCLHRLKSLFLPRSDVRDNESYNPRPRSGRHTPSCTAARTPCALERRRSADDSTRARSHSPARVRARGPQGRLGVAGRRALHALALARLCMQRLQPQPPPLEHDVRRATGAGVLLVYGQPAQPQPVAFVILDDKKGCAHLSQACARGVHTGAKRTGLRVCTCTATLSTMYPEGARGTRTSPAFPLGRASGTPGAGARAGLSWRMRGCARRHRRDGRADLLFLILMNRCGLGVLPTVAKQSPFSDEGWWRKSRKYHVAGILAVNIDAINAALSQVHTPAKVNNPLGRTCC</sequence>
<feature type="compositionally biased region" description="Basic residues" evidence="1">
    <location>
        <begin position="61"/>
        <end position="71"/>
    </location>
</feature>
<dbReference type="EMBL" id="JARJCW010000039">
    <property type="protein sequence ID" value="KAJ7206617.1"/>
    <property type="molecule type" value="Genomic_DNA"/>
</dbReference>
<evidence type="ECO:0000313" key="3">
    <source>
        <dbReference type="Proteomes" id="UP001219525"/>
    </source>
</evidence>
<gene>
    <name evidence="2" type="ORF">GGX14DRAFT_397002</name>
</gene>
<name>A0AAD6V9B3_9AGAR</name>
<evidence type="ECO:0000256" key="1">
    <source>
        <dbReference type="SAM" id="MobiDB-lite"/>
    </source>
</evidence>
<evidence type="ECO:0000313" key="2">
    <source>
        <dbReference type="EMBL" id="KAJ7206617.1"/>
    </source>
</evidence>
<feature type="region of interest" description="Disordered" evidence="1">
    <location>
        <begin position="178"/>
        <end position="199"/>
    </location>
</feature>
<organism evidence="2 3">
    <name type="scientific">Mycena pura</name>
    <dbReference type="NCBI Taxonomy" id="153505"/>
    <lineage>
        <taxon>Eukaryota</taxon>
        <taxon>Fungi</taxon>
        <taxon>Dikarya</taxon>
        <taxon>Basidiomycota</taxon>
        <taxon>Agaricomycotina</taxon>
        <taxon>Agaricomycetes</taxon>
        <taxon>Agaricomycetidae</taxon>
        <taxon>Agaricales</taxon>
        <taxon>Marasmiineae</taxon>
        <taxon>Mycenaceae</taxon>
        <taxon>Mycena</taxon>
    </lineage>
</organism>
<feature type="region of interest" description="Disordered" evidence="1">
    <location>
        <begin position="21"/>
        <end position="78"/>
    </location>
</feature>
<dbReference type="Proteomes" id="UP001219525">
    <property type="component" value="Unassembled WGS sequence"/>
</dbReference>
<feature type="compositionally biased region" description="Basic and acidic residues" evidence="1">
    <location>
        <begin position="49"/>
        <end position="60"/>
    </location>
</feature>
<comment type="caution">
    <text evidence="2">The sequence shown here is derived from an EMBL/GenBank/DDBJ whole genome shotgun (WGS) entry which is preliminary data.</text>
</comment>
<reference evidence="2" key="1">
    <citation type="submission" date="2023-03" db="EMBL/GenBank/DDBJ databases">
        <title>Massive genome expansion in bonnet fungi (Mycena s.s.) driven by repeated elements and novel gene families across ecological guilds.</title>
        <authorList>
            <consortium name="Lawrence Berkeley National Laboratory"/>
            <person name="Harder C.B."/>
            <person name="Miyauchi S."/>
            <person name="Viragh M."/>
            <person name="Kuo A."/>
            <person name="Thoen E."/>
            <person name="Andreopoulos B."/>
            <person name="Lu D."/>
            <person name="Skrede I."/>
            <person name="Drula E."/>
            <person name="Henrissat B."/>
            <person name="Morin E."/>
            <person name="Kohler A."/>
            <person name="Barry K."/>
            <person name="LaButti K."/>
            <person name="Morin E."/>
            <person name="Salamov A."/>
            <person name="Lipzen A."/>
            <person name="Mereny Z."/>
            <person name="Hegedus B."/>
            <person name="Baldrian P."/>
            <person name="Stursova M."/>
            <person name="Weitz H."/>
            <person name="Taylor A."/>
            <person name="Grigoriev I.V."/>
            <person name="Nagy L.G."/>
            <person name="Martin F."/>
            <person name="Kauserud H."/>
        </authorList>
    </citation>
    <scope>NUCLEOTIDE SEQUENCE</scope>
    <source>
        <strain evidence="2">9144</strain>
    </source>
</reference>
<dbReference type="AlphaFoldDB" id="A0AAD6V9B3"/>